<reference evidence="3" key="1">
    <citation type="submission" date="2025-08" db="UniProtKB">
        <authorList>
            <consortium name="Ensembl"/>
        </authorList>
    </citation>
    <scope>IDENTIFICATION</scope>
</reference>
<dbReference type="PROSITE" id="PS50297">
    <property type="entry name" value="ANK_REP_REGION"/>
    <property type="match status" value="2"/>
</dbReference>
<sequence>MCQAAYDDDIHKLQKLISADTRNVNVQDEGTGDTPIIAACRQGNLRTVKYLLDCNANVSIRNKKERTCLHYATRRTFSFLDYLMIAILMPILLIGYLIMEEKQRKSVKLMELLLATKVEVNAVDYKGNTGLHYACQRKSQRIVPLLLEKDADVSVQNKNHQTPLDIAKRLQFHKIVTILTKSMIQADVFSGPGVPTAVA</sequence>
<keyword evidence="4" id="KW-1185">Reference proteome</keyword>
<organism evidence="3 4">
    <name type="scientific">Sinocyclocheilus grahami</name>
    <name type="common">Dianchi golden-line fish</name>
    <name type="synonym">Barbus grahami</name>
    <dbReference type="NCBI Taxonomy" id="75366"/>
    <lineage>
        <taxon>Eukaryota</taxon>
        <taxon>Metazoa</taxon>
        <taxon>Chordata</taxon>
        <taxon>Craniata</taxon>
        <taxon>Vertebrata</taxon>
        <taxon>Euteleostomi</taxon>
        <taxon>Actinopterygii</taxon>
        <taxon>Neopterygii</taxon>
        <taxon>Teleostei</taxon>
        <taxon>Ostariophysi</taxon>
        <taxon>Cypriniformes</taxon>
        <taxon>Cyprinidae</taxon>
        <taxon>Cyprininae</taxon>
        <taxon>Sinocyclocheilus</taxon>
    </lineage>
</organism>
<dbReference type="InterPro" id="IPR042802">
    <property type="entry name" value="ANR22"/>
</dbReference>
<evidence type="ECO:0000256" key="2">
    <source>
        <dbReference type="SAM" id="Phobius"/>
    </source>
</evidence>
<dbReference type="InterPro" id="IPR036770">
    <property type="entry name" value="Ankyrin_rpt-contain_sf"/>
</dbReference>
<feature type="transmembrane region" description="Helical" evidence="2">
    <location>
        <begin position="79"/>
        <end position="99"/>
    </location>
</feature>
<accession>A0A672P210</accession>
<dbReference type="PANTHER" id="PTHR47276">
    <property type="entry name" value="ANKYRIN REPEAT DOMAIN-CONTAINING PROTEIN 22"/>
    <property type="match status" value="1"/>
</dbReference>
<dbReference type="OMA" id="ANKERTC"/>
<dbReference type="Ensembl" id="ENSSGRT00000061238.1">
    <property type="protein sequence ID" value="ENSSGRP00000057364.1"/>
    <property type="gene ID" value="ENSSGRG00000029988.1"/>
</dbReference>
<name>A0A672P210_SINGR</name>
<dbReference type="Proteomes" id="UP000472262">
    <property type="component" value="Unassembled WGS sequence"/>
</dbReference>
<reference evidence="3" key="2">
    <citation type="submission" date="2025-09" db="UniProtKB">
        <authorList>
            <consortium name="Ensembl"/>
        </authorList>
    </citation>
    <scope>IDENTIFICATION</scope>
</reference>
<dbReference type="PANTHER" id="PTHR47276:SF1">
    <property type="entry name" value="ANKYRIN REPEAT DOMAIN-CONTAINING PROTEIN 22"/>
    <property type="match status" value="1"/>
</dbReference>
<feature type="repeat" description="ANK" evidence="1">
    <location>
        <begin position="31"/>
        <end position="63"/>
    </location>
</feature>
<protein>
    <submittedName>
        <fullName evidence="3">Ankyrin repeat domain-containing protein 22-like</fullName>
    </submittedName>
</protein>
<keyword evidence="1" id="KW-0040">ANK repeat</keyword>
<proteinExistence type="predicted"/>
<dbReference type="InParanoid" id="A0A672P210"/>
<dbReference type="AlphaFoldDB" id="A0A672P210"/>
<dbReference type="SUPFAM" id="SSF48403">
    <property type="entry name" value="Ankyrin repeat"/>
    <property type="match status" value="1"/>
</dbReference>
<feature type="repeat" description="ANK" evidence="1">
    <location>
        <begin position="126"/>
        <end position="158"/>
    </location>
</feature>
<evidence type="ECO:0000313" key="3">
    <source>
        <dbReference type="Ensembl" id="ENSSGRP00000057364.1"/>
    </source>
</evidence>
<keyword evidence="2" id="KW-0472">Membrane</keyword>
<keyword evidence="2" id="KW-1133">Transmembrane helix</keyword>
<keyword evidence="2" id="KW-0812">Transmembrane</keyword>
<dbReference type="InterPro" id="IPR002110">
    <property type="entry name" value="Ankyrin_rpt"/>
</dbReference>
<dbReference type="Gene3D" id="1.25.40.20">
    <property type="entry name" value="Ankyrin repeat-containing domain"/>
    <property type="match status" value="2"/>
</dbReference>
<gene>
    <name evidence="3" type="primary">LOC107594161</name>
</gene>
<evidence type="ECO:0000256" key="1">
    <source>
        <dbReference type="PROSITE-ProRule" id="PRU00023"/>
    </source>
</evidence>
<dbReference type="SMART" id="SM00248">
    <property type="entry name" value="ANK"/>
    <property type="match status" value="3"/>
</dbReference>
<dbReference type="PROSITE" id="PS50088">
    <property type="entry name" value="ANK_REPEAT"/>
    <property type="match status" value="2"/>
</dbReference>
<dbReference type="Pfam" id="PF12796">
    <property type="entry name" value="Ank_2"/>
    <property type="match status" value="2"/>
</dbReference>
<evidence type="ECO:0000313" key="4">
    <source>
        <dbReference type="Proteomes" id="UP000472262"/>
    </source>
</evidence>